<protein>
    <recommendedName>
        <fullName evidence="1">HNH domain-containing protein</fullName>
    </recommendedName>
</protein>
<accession>A0A512C614</accession>
<evidence type="ECO:0000313" key="2">
    <source>
        <dbReference type="EMBL" id="GEO19652.1"/>
    </source>
</evidence>
<dbReference type="Proteomes" id="UP000321301">
    <property type="component" value="Unassembled WGS sequence"/>
</dbReference>
<dbReference type="AlphaFoldDB" id="A0A512C614"/>
<name>A0A512C614_9BACT</name>
<comment type="caution">
    <text evidence="2">The sequence shown here is derived from an EMBL/GenBank/DDBJ whole genome shotgun (WGS) entry which is preliminary data.</text>
</comment>
<dbReference type="CDD" id="cd00085">
    <property type="entry name" value="HNHc"/>
    <property type="match status" value="1"/>
</dbReference>
<dbReference type="Pfam" id="PF01844">
    <property type="entry name" value="HNH"/>
    <property type="match status" value="1"/>
</dbReference>
<feature type="domain" description="HNH" evidence="1">
    <location>
        <begin position="253"/>
        <end position="310"/>
    </location>
</feature>
<dbReference type="GO" id="GO:0003676">
    <property type="term" value="F:nucleic acid binding"/>
    <property type="evidence" value="ECO:0007669"/>
    <property type="project" value="InterPro"/>
</dbReference>
<sequence length="330" mass="38433">MKNITWKREELILALDLYFHLEYGQIDGRHPKVHEISNLLTRLNEEYGIERSVNSIPLKLANFKRFDPLYGGKGMKAGSKLEEQIWNEFSNNKNNLKETADKIRLRIHRENVQKRKKRFASWLEQTGKSDGTAYQKRTVRNYTNQIERSIEKEFSLNIEEEEGLYGVVEVEKLHEIEKKLVEGGDSKRRKDLRSAFKSYERFVKNETEFNDPTEIPEEFISRTEGGQKVYLSRKAERDIRLRNQAIAIHGAICQACEFDFVSKYGVWADGFIEVHHLIPLGGKKNIARVTSPAEDLTVLCANCHRMVHRRKDIVLSLEELKQKIQAAKIS</sequence>
<dbReference type="GO" id="GO:0008270">
    <property type="term" value="F:zinc ion binding"/>
    <property type="evidence" value="ECO:0007669"/>
    <property type="project" value="InterPro"/>
</dbReference>
<dbReference type="InterPro" id="IPR003615">
    <property type="entry name" value="HNH_nuc"/>
</dbReference>
<reference evidence="2 3" key="1">
    <citation type="submission" date="2019-07" db="EMBL/GenBank/DDBJ databases">
        <title>Whole genome shotgun sequence of Cyclobacterium qasimii NBRC 106168.</title>
        <authorList>
            <person name="Hosoyama A."/>
            <person name="Uohara A."/>
            <person name="Ohji S."/>
            <person name="Ichikawa N."/>
        </authorList>
    </citation>
    <scope>NUCLEOTIDE SEQUENCE [LARGE SCALE GENOMIC DNA]</scope>
    <source>
        <strain evidence="2 3">NBRC 106168</strain>
    </source>
</reference>
<dbReference type="EMBL" id="BJYV01000001">
    <property type="protein sequence ID" value="GEO19652.1"/>
    <property type="molecule type" value="Genomic_DNA"/>
</dbReference>
<evidence type="ECO:0000313" key="3">
    <source>
        <dbReference type="Proteomes" id="UP000321301"/>
    </source>
</evidence>
<dbReference type="InterPro" id="IPR002711">
    <property type="entry name" value="HNH"/>
</dbReference>
<dbReference type="GO" id="GO:0004519">
    <property type="term" value="F:endonuclease activity"/>
    <property type="evidence" value="ECO:0007669"/>
    <property type="project" value="InterPro"/>
</dbReference>
<proteinExistence type="predicted"/>
<dbReference type="RefSeq" id="WP_146946889.1">
    <property type="nucleotide sequence ID" value="NZ_BJYV01000001.1"/>
</dbReference>
<organism evidence="2 3">
    <name type="scientific">Cyclobacterium qasimii</name>
    <dbReference type="NCBI Taxonomy" id="1350429"/>
    <lineage>
        <taxon>Bacteria</taxon>
        <taxon>Pseudomonadati</taxon>
        <taxon>Bacteroidota</taxon>
        <taxon>Cytophagia</taxon>
        <taxon>Cytophagales</taxon>
        <taxon>Cyclobacteriaceae</taxon>
        <taxon>Cyclobacterium</taxon>
    </lineage>
</organism>
<evidence type="ECO:0000259" key="1">
    <source>
        <dbReference type="Pfam" id="PF01844"/>
    </source>
</evidence>
<keyword evidence="3" id="KW-1185">Reference proteome</keyword>
<gene>
    <name evidence="2" type="ORF">CQA01_01860</name>
</gene>